<dbReference type="RefSeq" id="WP_023848268.1">
    <property type="nucleotide sequence ID" value="NZ_CP047166.1"/>
</dbReference>
<name>A0ABX7FA05_9RHOB</name>
<evidence type="ECO:0000256" key="1">
    <source>
        <dbReference type="SAM" id="Phobius"/>
    </source>
</evidence>
<keyword evidence="1" id="KW-0472">Membrane</keyword>
<sequence>MKAIVGALRVVLGMNSAAFDKGADAAEKRAKRLRKSMENIGKGMQRVGAKMSLVAAPMVGAAGMALRSSLATVDAQSKLAQSLDTSTKSIQVMARAADRAGVSTGELEQIARQLTKRLSQAATGAGPAADALKQIGLSVEELTEMNLDERIASINAAIEEHVPAAQRAAVAAKLFGDRAGLVASRIDAATIEAARKEIEKFGLDVSEIEADRIEEANDAISALGLVSRGLGNQLAVALAPVLKSMAESIANVAARFSKLSPRVQKIVVGVGALVAVIGPLVAGLGTMLILLAPVAGVFAAMSAPVLAVVVILAALAGAAAYVATNWDGIKRDYPEVAAGLSAVGRAAKDVGTRMLEAVKALGTSGLQTFRDAVGLYRALVDGDWTAVWDRAKGILSAVFESMIATLDLFTAGGASALRDAVTGIIAAVREKAPDLRAVGREIPGWIAAGVRVLIHRIPDELRQLGAKIVELIREQGAKVIAEAKQLGIDMIEGLRAGINEKIESVKQTITESLSGIMDSARDFLGIRSPSRVFARIGQFLMQGLQVGIGAGTAGAVASMTDAAGQITAAVANGMDVGDAMQGLKGEIAGVGGAAGNMFGTLGGWMADIIKRTATLGDKFRELGRTIAGSLRQSGINGLGGAIGRAFGGGVGSFATSLLGGLMPFANGGSFKVGGAGGIDSQVVAFKASPDETVTVTRPDQMAGRVGMGPLRVMVETSEDLIARAEMAGGAQADVIYTTRRRSEMQHQKRSGSW</sequence>
<keyword evidence="3" id="KW-1185">Reference proteome</keyword>
<evidence type="ECO:0000313" key="3">
    <source>
        <dbReference type="Proteomes" id="UP000596387"/>
    </source>
</evidence>
<protein>
    <recommendedName>
        <fullName evidence="4">Phage tail tape measure protein</fullName>
    </recommendedName>
</protein>
<accession>A0ABX7FA05</accession>
<gene>
    <name evidence="2" type="ORF">GQA70_08715</name>
</gene>
<evidence type="ECO:0008006" key="4">
    <source>
        <dbReference type="Google" id="ProtNLM"/>
    </source>
</evidence>
<feature type="transmembrane region" description="Helical" evidence="1">
    <location>
        <begin position="266"/>
        <end position="291"/>
    </location>
</feature>
<feature type="transmembrane region" description="Helical" evidence="1">
    <location>
        <begin position="297"/>
        <end position="323"/>
    </location>
</feature>
<proteinExistence type="predicted"/>
<evidence type="ECO:0000313" key="2">
    <source>
        <dbReference type="EMBL" id="QRF66384.1"/>
    </source>
</evidence>
<dbReference type="EMBL" id="CP047166">
    <property type="protein sequence ID" value="QRF66384.1"/>
    <property type="molecule type" value="Genomic_DNA"/>
</dbReference>
<organism evidence="2 3">
    <name type="scientific">Ponticoccus alexandrii</name>
    <dbReference type="NCBI Taxonomy" id="1943633"/>
    <lineage>
        <taxon>Bacteria</taxon>
        <taxon>Pseudomonadati</taxon>
        <taxon>Pseudomonadota</taxon>
        <taxon>Alphaproteobacteria</taxon>
        <taxon>Rhodobacterales</taxon>
        <taxon>Roseobacteraceae</taxon>
        <taxon>Ponticoccus</taxon>
    </lineage>
</organism>
<dbReference type="Proteomes" id="UP000596387">
    <property type="component" value="Chromosome"/>
</dbReference>
<keyword evidence="1" id="KW-1133">Transmembrane helix</keyword>
<reference evidence="2 3" key="1">
    <citation type="submission" date="2019-12" db="EMBL/GenBank/DDBJ databases">
        <title>Complete Genome Sequence of a Quorum-Sensing Bacterium,Rhodobacteraceae bacterium C31, Isolated from a marine microalgae symbiotic bacteria.</title>
        <authorList>
            <person name="Zhang Y."/>
        </authorList>
    </citation>
    <scope>NUCLEOTIDE SEQUENCE [LARGE SCALE GENOMIC DNA]</scope>
    <source>
        <strain evidence="2 3">C31</strain>
    </source>
</reference>
<keyword evidence="1" id="KW-0812">Transmembrane</keyword>